<name>A0A310SA85_9HYME</name>
<evidence type="ECO:0000313" key="2">
    <source>
        <dbReference type="Proteomes" id="UP000250275"/>
    </source>
</evidence>
<organism evidence="1 2">
    <name type="scientific">Eufriesea mexicana</name>
    <dbReference type="NCBI Taxonomy" id="516756"/>
    <lineage>
        <taxon>Eukaryota</taxon>
        <taxon>Metazoa</taxon>
        <taxon>Ecdysozoa</taxon>
        <taxon>Arthropoda</taxon>
        <taxon>Hexapoda</taxon>
        <taxon>Insecta</taxon>
        <taxon>Pterygota</taxon>
        <taxon>Neoptera</taxon>
        <taxon>Endopterygota</taxon>
        <taxon>Hymenoptera</taxon>
        <taxon>Apocrita</taxon>
        <taxon>Aculeata</taxon>
        <taxon>Apoidea</taxon>
        <taxon>Anthophila</taxon>
        <taxon>Apidae</taxon>
        <taxon>Eufriesea</taxon>
    </lineage>
</organism>
<gene>
    <name evidence="1" type="ORF">WN48_08951</name>
</gene>
<keyword evidence="2" id="KW-1185">Reference proteome</keyword>
<sequence length="103" mass="12576">MRVLTRRMNEEEEGRSASPYNRKYQKIFLYYELNEITMILTNQWKYTRLIEQRLETVFNKSGRRTILVTHFTHCATKPHVLRVHTHTQSVRIRNTARKNERQI</sequence>
<accession>A0A310SA85</accession>
<proteinExistence type="predicted"/>
<evidence type="ECO:0000313" key="1">
    <source>
        <dbReference type="EMBL" id="OAD46933.1"/>
    </source>
</evidence>
<dbReference type="Proteomes" id="UP000250275">
    <property type="component" value="Unassembled WGS sequence"/>
</dbReference>
<dbReference type="AlphaFoldDB" id="A0A310SA85"/>
<reference evidence="1 2" key="1">
    <citation type="submission" date="2015-07" db="EMBL/GenBank/DDBJ databases">
        <title>The genome of Eufriesea mexicana.</title>
        <authorList>
            <person name="Pan H."/>
            <person name="Kapheim K."/>
        </authorList>
    </citation>
    <scope>NUCLEOTIDE SEQUENCE [LARGE SCALE GENOMIC DNA]</scope>
    <source>
        <strain evidence="1">0111107269</strain>
        <tissue evidence="1">Whole body</tissue>
    </source>
</reference>
<protein>
    <submittedName>
        <fullName evidence="1">Uncharacterized protein</fullName>
    </submittedName>
</protein>
<dbReference type="EMBL" id="KQ815368">
    <property type="protein sequence ID" value="OAD46933.1"/>
    <property type="molecule type" value="Genomic_DNA"/>
</dbReference>